<dbReference type="SUPFAM" id="SSF47741">
    <property type="entry name" value="CO dehydrogenase ISP C-domain like"/>
    <property type="match status" value="1"/>
</dbReference>
<dbReference type="FunFam" id="3.10.20.30:FF:000020">
    <property type="entry name" value="Xanthine dehydrogenase iron-sulfur subunit"/>
    <property type="match status" value="1"/>
</dbReference>
<evidence type="ECO:0000256" key="4">
    <source>
        <dbReference type="ARBA" id="ARBA00023004"/>
    </source>
</evidence>
<dbReference type="InterPro" id="IPR036884">
    <property type="entry name" value="2Fe-2S-bd_dom_sf"/>
</dbReference>
<dbReference type="CDD" id="cd00207">
    <property type="entry name" value="fer2"/>
    <property type="match status" value="1"/>
</dbReference>
<dbReference type="FunFam" id="1.10.150.120:FF:000003">
    <property type="entry name" value="Carbon monoxide dehydrogenase, small subunit"/>
    <property type="match status" value="1"/>
</dbReference>
<keyword evidence="5" id="KW-0411">Iron-sulfur</keyword>
<dbReference type="InterPro" id="IPR036010">
    <property type="entry name" value="2Fe-2S_ferredoxin-like_sf"/>
</dbReference>
<keyword evidence="2" id="KW-0479">Metal-binding</keyword>
<sequence length="154" mass="16686">MKQLIQLTVNGELHEVRVEPWKTLLEVIRDDIGLTSPKEACSTGECSACTVLLNGKPVNSCLVLAVEAQSKDILTIEGLSQGSKLHPLQDAFIRHGAIQCGFCTPGMLLSAKALLDENPQPTEEEIREAISGNLCRCTGYNKIVEAILEVAQSQ</sequence>
<dbReference type="PROSITE" id="PS51085">
    <property type="entry name" value="2FE2S_FER_2"/>
    <property type="match status" value="1"/>
</dbReference>
<reference evidence="7" key="1">
    <citation type="journal article" date="2014" name="Front. Microbiol.">
        <title>High frequency of phylogenetically diverse reductive dehalogenase-homologous genes in deep subseafloor sedimentary metagenomes.</title>
        <authorList>
            <person name="Kawai M."/>
            <person name="Futagami T."/>
            <person name="Toyoda A."/>
            <person name="Takaki Y."/>
            <person name="Nishi S."/>
            <person name="Hori S."/>
            <person name="Arai W."/>
            <person name="Tsubouchi T."/>
            <person name="Morono Y."/>
            <person name="Uchiyama I."/>
            <person name="Ito T."/>
            <person name="Fujiyama A."/>
            <person name="Inagaki F."/>
            <person name="Takami H."/>
        </authorList>
    </citation>
    <scope>NUCLEOTIDE SEQUENCE</scope>
    <source>
        <strain evidence="7">Expedition CK06-06</strain>
    </source>
</reference>
<organism evidence="7">
    <name type="scientific">marine sediment metagenome</name>
    <dbReference type="NCBI Taxonomy" id="412755"/>
    <lineage>
        <taxon>unclassified sequences</taxon>
        <taxon>metagenomes</taxon>
        <taxon>ecological metagenomes</taxon>
    </lineage>
</organism>
<evidence type="ECO:0000313" key="7">
    <source>
        <dbReference type="EMBL" id="GAG96785.1"/>
    </source>
</evidence>
<keyword evidence="1" id="KW-0001">2Fe-2S</keyword>
<evidence type="ECO:0000256" key="1">
    <source>
        <dbReference type="ARBA" id="ARBA00022714"/>
    </source>
</evidence>
<dbReference type="SUPFAM" id="SSF54292">
    <property type="entry name" value="2Fe-2S ferredoxin-like"/>
    <property type="match status" value="1"/>
</dbReference>
<dbReference type="InterPro" id="IPR012675">
    <property type="entry name" value="Beta-grasp_dom_sf"/>
</dbReference>
<dbReference type="GO" id="GO:0051537">
    <property type="term" value="F:2 iron, 2 sulfur cluster binding"/>
    <property type="evidence" value="ECO:0007669"/>
    <property type="project" value="UniProtKB-KW"/>
</dbReference>
<evidence type="ECO:0000259" key="6">
    <source>
        <dbReference type="PROSITE" id="PS51085"/>
    </source>
</evidence>
<evidence type="ECO:0000256" key="2">
    <source>
        <dbReference type="ARBA" id="ARBA00022723"/>
    </source>
</evidence>
<feature type="domain" description="2Fe-2S ferredoxin-type" evidence="6">
    <location>
        <begin position="3"/>
        <end position="79"/>
    </location>
</feature>
<dbReference type="PANTHER" id="PTHR44379">
    <property type="entry name" value="OXIDOREDUCTASE WITH IRON-SULFUR SUBUNIT"/>
    <property type="match status" value="1"/>
</dbReference>
<dbReference type="Pfam" id="PF01799">
    <property type="entry name" value="Fer2_2"/>
    <property type="match status" value="1"/>
</dbReference>
<dbReference type="Gene3D" id="3.10.20.30">
    <property type="match status" value="1"/>
</dbReference>
<dbReference type="Pfam" id="PF00111">
    <property type="entry name" value="Fer2"/>
    <property type="match status" value="1"/>
</dbReference>
<proteinExistence type="predicted"/>
<dbReference type="GO" id="GO:0016491">
    <property type="term" value="F:oxidoreductase activity"/>
    <property type="evidence" value="ECO:0007669"/>
    <property type="project" value="UniProtKB-KW"/>
</dbReference>
<dbReference type="GO" id="GO:0046872">
    <property type="term" value="F:metal ion binding"/>
    <property type="evidence" value="ECO:0007669"/>
    <property type="project" value="UniProtKB-KW"/>
</dbReference>
<dbReference type="InterPro" id="IPR001041">
    <property type="entry name" value="2Fe-2S_ferredoxin-type"/>
</dbReference>
<evidence type="ECO:0000256" key="3">
    <source>
        <dbReference type="ARBA" id="ARBA00023002"/>
    </source>
</evidence>
<comment type="caution">
    <text evidence="7">The sequence shown here is derived from an EMBL/GenBank/DDBJ whole genome shotgun (WGS) entry which is preliminary data.</text>
</comment>
<accession>X1BP56</accession>
<dbReference type="InterPro" id="IPR051452">
    <property type="entry name" value="Diverse_Oxidoreductases"/>
</dbReference>
<dbReference type="PROSITE" id="PS00197">
    <property type="entry name" value="2FE2S_FER_1"/>
    <property type="match status" value="1"/>
</dbReference>
<dbReference type="InterPro" id="IPR002888">
    <property type="entry name" value="2Fe-2S-bd"/>
</dbReference>
<name>X1BP56_9ZZZZ</name>
<protein>
    <recommendedName>
        <fullName evidence="6">2Fe-2S ferredoxin-type domain-containing protein</fullName>
    </recommendedName>
</protein>
<dbReference type="InterPro" id="IPR006058">
    <property type="entry name" value="2Fe2S_fd_BS"/>
</dbReference>
<keyword evidence="4" id="KW-0408">Iron</keyword>
<keyword evidence="3" id="KW-0560">Oxidoreductase</keyword>
<gene>
    <name evidence="7" type="ORF">S01H4_49111</name>
</gene>
<dbReference type="EMBL" id="BART01027744">
    <property type="protein sequence ID" value="GAG96785.1"/>
    <property type="molecule type" value="Genomic_DNA"/>
</dbReference>
<dbReference type="PANTHER" id="PTHR44379:SF8">
    <property type="entry name" value="XANTHINE DEHYDROGENASE IRON-SULFUR-BINDING SUBUNIT XDHC-RELATED"/>
    <property type="match status" value="1"/>
</dbReference>
<evidence type="ECO:0000256" key="5">
    <source>
        <dbReference type="ARBA" id="ARBA00023014"/>
    </source>
</evidence>
<dbReference type="AlphaFoldDB" id="X1BP56"/>
<dbReference type="Gene3D" id="1.10.150.120">
    <property type="entry name" value="[2Fe-2S]-binding domain"/>
    <property type="match status" value="1"/>
</dbReference>